<dbReference type="RefSeq" id="XP_016243369.1">
    <property type="nucleotide sequence ID" value="XM_016398807.1"/>
</dbReference>
<dbReference type="Proteomes" id="UP000054466">
    <property type="component" value="Unassembled WGS sequence"/>
</dbReference>
<dbReference type="PANTHER" id="PTHR32387">
    <property type="entry name" value="WU:FJ29H11"/>
    <property type="match status" value="1"/>
</dbReference>
<name>A0A0D2BVQ5_9EURO</name>
<reference evidence="2 3" key="1">
    <citation type="submission" date="2015-01" db="EMBL/GenBank/DDBJ databases">
        <title>The Genome Sequence of Cladophialophora immunda CBS83496.</title>
        <authorList>
            <consortium name="The Broad Institute Genomics Platform"/>
            <person name="Cuomo C."/>
            <person name="de Hoog S."/>
            <person name="Gorbushina A."/>
            <person name="Stielow B."/>
            <person name="Teixiera M."/>
            <person name="Abouelleil A."/>
            <person name="Chapman S.B."/>
            <person name="Priest M."/>
            <person name="Young S.K."/>
            <person name="Wortman J."/>
            <person name="Nusbaum C."/>
            <person name="Birren B."/>
        </authorList>
    </citation>
    <scope>NUCLEOTIDE SEQUENCE [LARGE SCALE GENOMIC DNA]</scope>
    <source>
        <strain evidence="2 3">CBS 83496</strain>
    </source>
</reference>
<dbReference type="VEuPathDB" id="FungiDB:PV07_11373"/>
<feature type="domain" description="Sacsin/Nov" evidence="1">
    <location>
        <begin position="83"/>
        <end position="175"/>
    </location>
</feature>
<dbReference type="PANTHER" id="PTHR32387:SF0">
    <property type="entry name" value="PROTEIN NO VEIN"/>
    <property type="match status" value="1"/>
</dbReference>
<organism evidence="2 3">
    <name type="scientific">Cladophialophora immunda</name>
    <dbReference type="NCBI Taxonomy" id="569365"/>
    <lineage>
        <taxon>Eukaryota</taxon>
        <taxon>Fungi</taxon>
        <taxon>Dikarya</taxon>
        <taxon>Ascomycota</taxon>
        <taxon>Pezizomycotina</taxon>
        <taxon>Eurotiomycetes</taxon>
        <taxon>Chaetothyriomycetidae</taxon>
        <taxon>Chaetothyriales</taxon>
        <taxon>Herpotrichiellaceae</taxon>
        <taxon>Cladophialophora</taxon>
    </lineage>
</organism>
<gene>
    <name evidence="2" type="ORF">PV07_11373</name>
</gene>
<dbReference type="InterPro" id="IPR058210">
    <property type="entry name" value="SACS/Nov_dom"/>
</dbReference>
<dbReference type="STRING" id="569365.A0A0D2BVQ5"/>
<dbReference type="GeneID" id="27350567"/>
<protein>
    <recommendedName>
        <fullName evidence="1">Sacsin/Nov domain-containing protein</fullName>
    </recommendedName>
</protein>
<evidence type="ECO:0000313" key="2">
    <source>
        <dbReference type="EMBL" id="KIW23153.1"/>
    </source>
</evidence>
<evidence type="ECO:0000259" key="1">
    <source>
        <dbReference type="Pfam" id="PF25794"/>
    </source>
</evidence>
<keyword evidence="3" id="KW-1185">Reference proteome</keyword>
<dbReference type="OrthoDB" id="1262810at2759"/>
<accession>A0A0D2BVQ5</accession>
<dbReference type="NCBIfam" id="NF047352">
    <property type="entry name" value="P_loop_sacsin"/>
    <property type="match status" value="1"/>
</dbReference>
<evidence type="ECO:0000313" key="3">
    <source>
        <dbReference type="Proteomes" id="UP000054466"/>
    </source>
</evidence>
<dbReference type="HOGENOM" id="CLU_000570_3_0_1"/>
<dbReference type="Pfam" id="PF25794">
    <property type="entry name" value="SACS"/>
    <property type="match status" value="1"/>
</dbReference>
<dbReference type="EMBL" id="KN847046">
    <property type="protein sequence ID" value="KIW23153.1"/>
    <property type="molecule type" value="Genomic_DNA"/>
</dbReference>
<sequence>MIDPELSEFYEKLYDRPLSEPKDEQDVKNILTCIRAGHGDLDDEDDDQLRKAGSEIFRKKITMMASKSRKVLAQFTKMISNQLYDDPFRFFYELLQNADDARYLRCGDTPTICFTISQRELIVDLNEDGFSLSDVLAICSTGQSSKTHDQNSTGEKGFGFKSVFGVADQVHITSGLWSFRFRHQREEDGIGMIQPFWEPGEQLPENVRTRFRLQLSFCENDGLETLCAQMRSLHPSIIFALRKIKKLSVCFDIPGAENGTVSFEKSVDVDRNIMTIVSREAAKATEYFYRILDGQATDMPRNIERTQTTSNIRIGLPISAPNDGSPLLHEEGQFVFAFLPIVQIKELPFLVHADFILTGSRQAISDNSWNKALRNKIAVLFCTLAKRLVLEKRMLSYEWLAYIPLRPMVGFLQPLSASIRQILKEEESFFSMDGSLHKPSRLRILTSDFTHQSEALMSDSRQAWAFLSKEYKTSNHAALLDLGTSRLNFNDAFDLIEDDLQSNDSRLRSRPLHDAWHDTFTTFINKGLALGNVGYRKRIHDMPIIPVRVGGALEWHRAGPNIFFPHVVNEGTGPECILLEMPTDVDLVVLQPEAATAPKRHETYLALGVRQASSVKICTAITERMTKSGTRYISDLLRSLELLFWFSYPLNVRDELKASTSGGIYGSTKLLFMRSREQYHAECLVRLDENPNYGEHFLNQIYQSSKVATRSRGGKTWEQWLVEIAGVRWYPPLQDPSSREKLHWILDVVHGRDSILFLSVIQTYWAQEYSGTCRFNSKLDEVLRKRHVLCKHGGTEELSKSWFPTRDILSVARKYGVENRLPILSLPDPQEHLISEWPALRDLGVRYSLDLWFYRRAISLLSATGQPPTVGPMKLGQLYKEMANLATLEDRKTIQDDFKNHPLIWDPTGNVWRTIDQCVWESHIVLHRKFVITSAYEKDTVSGLFETHLQVPSVSVECLIEELEYLRDSHGHETNEELQTTVSKVYNHLAHMSATLEQGQTIRRSFKEKNLIYNPRNNDWLQSKFCVWHSTMDISNHVPIAATYSELQEFFVGVLGVQTVTLTFMMKQLATAAKSNTKTVDGIQKLMLAVSELLDRGSNGSQFRSSMEVLDECAYLPCRSISGATEFRSKSQTFFIVDDEMYARAFKDKLVMLDFTYEQVNSLHDLIRLLGLDNHYLARHVQLKTSALVSTPSYTLMARFHECAYPISCCAIAHRSALFSNQSRLLYDALANAVIHTSSEMLTCLVVTQDGQPVEVPTSRPSLVSNYEHNRLEITLPAEERATRQCMRWQLPGYIASELLDIFDSRAEKQIYRIINELDTGTDDILLEEGISRVSWLPETCRPAPIPVPAPAPIASQTSDLADDEPNVVVSPIHGSHRQPYRALPVEIQHEIDAPDYWKVIEHVHRQASKSGNTLHRRNDEAGSFDDLAADLAGLVLDHPVLDPNDCPNLFGNDWLSNFRLGAAGELFVYEMLKHMLGDEFGLQNWQSNIRYLVQAHESYRHVTRRSGPETADIVFCHQGKSVEFQFLDSWTTVSDVFQDWYPPWYRDSDNLSQTPLEWLFEVKTTLGPCETEFYMSPNQYDLMRELGTQEESERTRVYCIVRVYNLLSDKIGVRIYIDPWRFREGRLEFGTTDKWKVKPVDWR</sequence>
<dbReference type="InterPro" id="IPR036890">
    <property type="entry name" value="HATPase_C_sf"/>
</dbReference>
<dbReference type="InterPro" id="IPR052957">
    <property type="entry name" value="Auxin_embryo_med"/>
</dbReference>
<dbReference type="SUPFAM" id="SSF55874">
    <property type="entry name" value="ATPase domain of HSP90 chaperone/DNA topoisomerase II/histidine kinase"/>
    <property type="match status" value="1"/>
</dbReference>
<dbReference type="Gene3D" id="3.30.565.10">
    <property type="entry name" value="Histidine kinase-like ATPase, C-terminal domain"/>
    <property type="match status" value="1"/>
</dbReference>
<proteinExistence type="predicted"/>